<dbReference type="Gene3D" id="1.25.40.10">
    <property type="entry name" value="Tetratricopeptide repeat domain"/>
    <property type="match status" value="3"/>
</dbReference>
<dbReference type="Gene3D" id="1.10.720.30">
    <property type="entry name" value="SAP domain"/>
    <property type="match status" value="2"/>
</dbReference>
<feature type="signal peptide" evidence="4">
    <location>
        <begin position="1"/>
        <end position="20"/>
    </location>
</feature>
<gene>
    <name evidence="6" type="ORF">QTG54_000841</name>
</gene>
<evidence type="ECO:0000256" key="4">
    <source>
        <dbReference type="SAM" id="SignalP"/>
    </source>
</evidence>
<dbReference type="InterPro" id="IPR036361">
    <property type="entry name" value="SAP_dom_sf"/>
</dbReference>
<comment type="caution">
    <text evidence="6">The sequence shown here is derived from an EMBL/GenBank/DDBJ whole genome shotgun (WGS) entry which is preliminary data.</text>
</comment>
<dbReference type="Pfam" id="PF02037">
    <property type="entry name" value="SAP"/>
    <property type="match status" value="2"/>
</dbReference>
<dbReference type="SMART" id="SM00513">
    <property type="entry name" value="SAP"/>
    <property type="match status" value="2"/>
</dbReference>
<name>A0AAD9DIW6_9STRA</name>
<evidence type="ECO:0000259" key="5">
    <source>
        <dbReference type="PROSITE" id="PS50800"/>
    </source>
</evidence>
<dbReference type="EMBL" id="JATAAI010000001">
    <property type="protein sequence ID" value="KAK1748902.1"/>
    <property type="molecule type" value="Genomic_DNA"/>
</dbReference>
<evidence type="ECO:0000313" key="7">
    <source>
        <dbReference type="Proteomes" id="UP001224775"/>
    </source>
</evidence>
<feature type="coiled-coil region" evidence="2">
    <location>
        <begin position="359"/>
        <end position="386"/>
    </location>
</feature>
<feature type="compositionally biased region" description="Basic and acidic residues" evidence="3">
    <location>
        <begin position="98"/>
        <end position="114"/>
    </location>
</feature>
<accession>A0AAD9DIW6</accession>
<dbReference type="PANTHER" id="PTHR47942">
    <property type="entry name" value="TETRATRICOPEPTIDE REPEAT (TPR)-LIKE SUPERFAMILY PROTEIN-RELATED"/>
    <property type="match status" value="1"/>
</dbReference>
<keyword evidence="2" id="KW-0175">Coiled coil</keyword>
<keyword evidence="7" id="KW-1185">Reference proteome</keyword>
<dbReference type="PANTHER" id="PTHR47942:SF63">
    <property type="entry name" value="PENTATRICOPEPTIDE REPEAT-CONTAINING PROTEIN"/>
    <property type="match status" value="1"/>
</dbReference>
<dbReference type="PROSITE" id="PS50800">
    <property type="entry name" value="SAP"/>
    <property type="match status" value="2"/>
</dbReference>
<keyword evidence="4" id="KW-0732">Signal</keyword>
<sequence>MVAFTSRLGILLVTLPISLSSSFVPTRRTVVVVERPNPIFSTKTDNAIQTDADLSQMTVLALKDRLRQLNLPLSGRKDDLVKRLLDNSDQQPPQPDTQEPKQEEAARSSEKKEDDDSTIYNNLTVPALKERLRELGLSVGGRKADLIERLLESNDNTHTEHEAEKEDEIEIEASDDDLIHLDLSSEDDDENSNDTDRSESSTRRAKRKKFWKTQEVRDLIKQNDQSAIVKAEEMITQLERMAAETGDDEYLPGPIQYTTLIEAYSHGGTVDAAQRAEKVINRLLSSVDSKDANPTTQMLNAIIGAYASTGTEPAAEQATAILEMMEYIKDFGDGTVKPSVHSFAMTINAWSNVGSETAAHNAEEILKRLLEDYDEALEQDTEYAKELKPNNVVFNSVIDAWARSGSNSAGEKAESILLRMEGLSKIKIYDVRPDTITFNTCIKAWCNSGHPDAPLKAEGLLRKLETNPQYPKQRGGMLIVRPNRLSFNTVINSWAKSRKPKSAVYAENLLIRMIKSYQSDPFSTVKPDVITFSSVLNALAKSKATGFKAEKCKSVLNSMITLYEDDGSSDTKPNVICYNTVLNACAFSARGGPDERRKALSVAVETFNELRRGQFGLSPDAVSYGNMLKCCANLMPPGSYRTKMASKLFTSCCNDGLVGGMCLDEIRRCLPPREFMQLLAKCGCNKPLNQGRMAHSVQLSQLPRAFTKNVKAGDLKDRQRDSYAPKKTKNIVRGRKQKEHPVLRRPGLLIEQSWMSGKDV</sequence>
<feature type="compositionally biased region" description="Basic and acidic residues" evidence="3">
    <location>
        <begin position="153"/>
        <end position="164"/>
    </location>
</feature>
<feature type="chain" id="PRO_5041916832" evidence="4">
    <location>
        <begin position="21"/>
        <end position="760"/>
    </location>
</feature>
<feature type="coiled-coil region" evidence="2">
    <location>
        <begin position="221"/>
        <end position="248"/>
    </location>
</feature>
<protein>
    <submittedName>
        <fullName evidence="6">Pentatricopeptide repeat-containing protein</fullName>
    </submittedName>
</protein>
<dbReference type="AlphaFoldDB" id="A0AAD9DIW6"/>
<feature type="region of interest" description="Disordered" evidence="3">
    <location>
        <begin position="153"/>
        <end position="207"/>
    </location>
</feature>
<dbReference type="InterPro" id="IPR051222">
    <property type="entry name" value="PPR/CCM1_RNA-binding"/>
</dbReference>
<feature type="compositionally biased region" description="Acidic residues" evidence="3">
    <location>
        <begin position="165"/>
        <end position="176"/>
    </location>
</feature>
<evidence type="ECO:0000256" key="2">
    <source>
        <dbReference type="SAM" id="Coils"/>
    </source>
</evidence>
<dbReference type="SUPFAM" id="SSF68906">
    <property type="entry name" value="SAP domain"/>
    <property type="match status" value="2"/>
</dbReference>
<dbReference type="InterPro" id="IPR011990">
    <property type="entry name" value="TPR-like_helical_dom_sf"/>
</dbReference>
<feature type="region of interest" description="Disordered" evidence="3">
    <location>
        <begin position="86"/>
        <end position="122"/>
    </location>
</feature>
<feature type="domain" description="SAP" evidence="5">
    <location>
        <begin position="54"/>
        <end position="88"/>
    </location>
</feature>
<feature type="domain" description="SAP" evidence="5">
    <location>
        <begin position="120"/>
        <end position="154"/>
    </location>
</feature>
<evidence type="ECO:0000256" key="1">
    <source>
        <dbReference type="ARBA" id="ARBA00022737"/>
    </source>
</evidence>
<feature type="compositionally biased region" description="Acidic residues" evidence="3">
    <location>
        <begin position="184"/>
        <end position="193"/>
    </location>
</feature>
<proteinExistence type="predicted"/>
<dbReference type="Proteomes" id="UP001224775">
    <property type="component" value="Unassembled WGS sequence"/>
</dbReference>
<organism evidence="6 7">
    <name type="scientific">Skeletonema marinoi</name>
    <dbReference type="NCBI Taxonomy" id="267567"/>
    <lineage>
        <taxon>Eukaryota</taxon>
        <taxon>Sar</taxon>
        <taxon>Stramenopiles</taxon>
        <taxon>Ochrophyta</taxon>
        <taxon>Bacillariophyta</taxon>
        <taxon>Coscinodiscophyceae</taxon>
        <taxon>Thalassiosirophycidae</taxon>
        <taxon>Thalassiosirales</taxon>
        <taxon>Skeletonemataceae</taxon>
        <taxon>Skeletonema</taxon>
        <taxon>Skeletonema marinoi-dohrnii complex</taxon>
    </lineage>
</organism>
<evidence type="ECO:0000256" key="3">
    <source>
        <dbReference type="SAM" id="MobiDB-lite"/>
    </source>
</evidence>
<reference evidence="6" key="1">
    <citation type="submission" date="2023-06" db="EMBL/GenBank/DDBJ databases">
        <title>Survivors Of The Sea: Transcriptome response of Skeletonema marinoi to long-term dormancy.</title>
        <authorList>
            <person name="Pinder M.I.M."/>
            <person name="Kourtchenko O."/>
            <person name="Robertson E.K."/>
            <person name="Larsson T."/>
            <person name="Maumus F."/>
            <person name="Osuna-Cruz C.M."/>
            <person name="Vancaester E."/>
            <person name="Stenow R."/>
            <person name="Vandepoele K."/>
            <person name="Ploug H."/>
            <person name="Bruchert V."/>
            <person name="Godhe A."/>
            <person name="Topel M."/>
        </authorList>
    </citation>
    <scope>NUCLEOTIDE SEQUENCE</scope>
    <source>
        <strain evidence="6">R05AC</strain>
    </source>
</reference>
<keyword evidence="1" id="KW-0677">Repeat</keyword>
<dbReference type="InterPro" id="IPR003034">
    <property type="entry name" value="SAP_dom"/>
</dbReference>
<evidence type="ECO:0000313" key="6">
    <source>
        <dbReference type="EMBL" id="KAK1748902.1"/>
    </source>
</evidence>